<dbReference type="InterPro" id="IPR002898">
    <property type="entry name" value="MotA_ExbB_proton_chnl"/>
</dbReference>
<dbReference type="STRING" id="1331007.AALB_2897"/>
<keyword evidence="5 7" id="KW-0472">Membrane</keyword>
<keyword evidence="6" id="KW-0653">Protein transport</keyword>
<keyword evidence="6" id="KW-0813">Transport</keyword>
<comment type="caution">
    <text evidence="9">The sequence shown here is derived from an EMBL/GenBank/DDBJ whole genome shotgun (WGS) entry which is preliminary data.</text>
</comment>
<dbReference type="EMBL" id="BARX01000020">
    <property type="protein sequence ID" value="GAD02817.1"/>
    <property type="molecule type" value="Genomic_DNA"/>
</dbReference>
<evidence type="ECO:0000256" key="2">
    <source>
        <dbReference type="ARBA" id="ARBA00022475"/>
    </source>
</evidence>
<evidence type="ECO:0000256" key="6">
    <source>
        <dbReference type="RuleBase" id="RU004057"/>
    </source>
</evidence>
<evidence type="ECO:0000313" key="10">
    <source>
        <dbReference type="Proteomes" id="UP000014461"/>
    </source>
</evidence>
<evidence type="ECO:0000256" key="5">
    <source>
        <dbReference type="ARBA" id="ARBA00023136"/>
    </source>
</evidence>
<sequence>MLLELINQLPDWANINEFMLRGGPVLWALVAVVAGFWLLSLERLLFIVWDFPRLQNLWKSRWDAREEQHSWLALWQRNAWLSEAENALKRNFNLLKLLVALCPMLGLLGTVTGMIVVFDTMASQGNADPRLMAAGIARATLPTMAGMVAALTSMFIYSRLSRLSQRKQLHLEKLLRSRR</sequence>
<keyword evidence="3 7" id="KW-0812">Transmembrane</keyword>
<dbReference type="InterPro" id="IPR050790">
    <property type="entry name" value="ExbB/TolQ_transport"/>
</dbReference>
<dbReference type="GO" id="GO:0017038">
    <property type="term" value="P:protein import"/>
    <property type="evidence" value="ECO:0007669"/>
    <property type="project" value="TreeGrafter"/>
</dbReference>
<organism evidence="9 10">
    <name type="scientific">Agarivorans albus MKT 106</name>
    <dbReference type="NCBI Taxonomy" id="1331007"/>
    <lineage>
        <taxon>Bacteria</taxon>
        <taxon>Pseudomonadati</taxon>
        <taxon>Pseudomonadota</taxon>
        <taxon>Gammaproteobacteria</taxon>
        <taxon>Alteromonadales</taxon>
        <taxon>Alteromonadaceae</taxon>
        <taxon>Agarivorans</taxon>
    </lineage>
</organism>
<dbReference type="RefSeq" id="WP_016402584.1">
    <property type="nucleotide sequence ID" value="NZ_BARX01000020.1"/>
</dbReference>
<accession>R9PN76</accession>
<keyword evidence="2" id="KW-1003">Cell membrane</keyword>
<keyword evidence="4 7" id="KW-1133">Transmembrane helix</keyword>
<feature type="transmembrane region" description="Helical" evidence="7">
    <location>
        <begin position="97"/>
        <end position="116"/>
    </location>
</feature>
<evidence type="ECO:0000256" key="1">
    <source>
        <dbReference type="ARBA" id="ARBA00004651"/>
    </source>
</evidence>
<name>R9PN76_AGAAL</name>
<protein>
    <submittedName>
        <fullName evidence="9">Ferric siderophore transport system</fullName>
    </submittedName>
</protein>
<comment type="similarity">
    <text evidence="6">Belongs to the exbB/tolQ family.</text>
</comment>
<dbReference type="PANTHER" id="PTHR30625:SF18">
    <property type="entry name" value="TONB2 ENERGY TRANSDUCTION SYSTEM INNER MEMBRANE COMPONENT EXBB"/>
    <property type="match status" value="1"/>
</dbReference>
<dbReference type="GO" id="GO:0005886">
    <property type="term" value="C:plasma membrane"/>
    <property type="evidence" value="ECO:0007669"/>
    <property type="project" value="UniProtKB-SubCell"/>
</dbReference>
<evidence type="ECO:0000256" key="7">
    <source>
        <dbReference type="SAM" id="Phobius"/>
    </source>
</evidence>
<gene>
    <name evidence="9" type="ORF">AALB_2897</name>
</gene>
<proteinExistence type="inferred from homology"/>
<dbReference type="Proteomes" id="UP000014461">
    <property type="component" value="Unassembled WGS sequence"/>
</dbReference>
<dbReference type="AlphaFoldDB" id="R9PN76"/>
<evidence type="ECO:0000313" key="9">
    <source>
        <dbReference type="EMBL" id="GAD02817.1"/>
    </source>
</evidence>
<feature type="domain" description="MotA/TolQ/ExbB proton channel" evidence="8">
    <location>
        <begin position="79"/>
        <end position="172"/>
    </location>
</feature>
<dbReference type="Pfam" id="PF01618">
    <property type="entry name" value="MotA_ExbB"/>
    <property type="match status" value="1"/>
</dbReference>
<comment type="subcellular location">
    <subcellularLocation>
        <location evidence="1">Cell membrane</location>
        <topology evidence="1">Multi-pass membrane protein</topology>
    </subcellularLocation>
    <subcellularLocation>
        <location evidence="6">Membrane</location>
        <topology evidence="6">Multi-pass membrane protein</topology>
    </subcellularLocation>
</comment>
<dbReference type="OrthoDB" id="4045at2"/>
<feature type="transmembrane region" description="Helical" evidence="7">
    <location>
        <begin position="136"/>
        <end position="157"/>
    </location>
</feature>
<evidence type="ECO:0000259" key="8">
    <source>
        <dbReference type="Pfam" id="PF01618"/>
    </source>
</evidence>
<feature type="transmembrane region" description="Helical" evidence="7">
    <location>
        <begin position="25"/>
        <end position="49"/>
    </location>
</feature>
<evidence type="ECO:0000256" key="4">
    <source>
        <dbReference type="ARBA" id="ARBA00022989"/>
    </source>
</evidence>
<dbReference type="PANTHER" id="PTHR30625">
    <property type="entry name" value="PROTEIN TOLQ"/>
    <property type="match status" value="1"/>
</dbReference>
<evidence type="ECO:0000256" key="3">
    <source>
        <dbReference type="ARBA" id="ARBA00022692"/>
    </source>
</evidence>
<reference evidence="9" key="1">
    <citation type="journal article" date="2013" name="Genome Announc.">
        <title>Draft Genome Sequence of Agarivorans albus Strain MKT 106T, an Agarolytic Marine Bacterium.</title>
        <authorList>
            <person name="Yasuike M."/>
            <person name="Nakamura Y."/>
            <person name="Kai W."/>
            <person name="Fujiwara A."/>
            <person name="Fukui Y."/>
            <person name="Satomi M."/>
            <person name="Sano M."/>
        </authorList>
    </citation>
    <scope>NUCLEOTIDE SEQUENCE [LARGE SCALE GENOMIC DNA]</scope>
</reference>
<keyword evidence="10" id="KW-1185">Reference proteome</keyword>